<name>A0A1Y1SCB6_9GAMM</name>
<dbReference type="OrthoDB" id="64245at2"/>
<dbReference type="PROSITE" id="PS51257">
    <property type="entry name" value="PROKAR_LIPOPROTEIN"/>
    <property type="match status" value="1"/>
</dbReference>
<dbReference type="EMBL" id="AQQV01000003">
    <property type="protein sequence ID" value="ORE85986.1"/>
    <property type="molecule type" value="Genomic_DNA"/>
</dbReference>
<sequence length="272" mass="28841">MIIRVFAAGLLGLALTACDSSSGSIHEGAQARFAVTAVGAAHAGDEHSKHSKHSSSYITFRTLDGVRIDLQLGLVNLVPVEVKACTSVASMLKGLGQRLVSSAWAHAGSHDEAEPTDVLDALSGHEKYIGALPLEVGDYCGVVLALEPVLASASKHADSGLELSGHAVNVYPCYFHNTAQLSDEEYAAGGYDTAHSCVQFQAGHASSTLELDFAEPVSISAERHHLNIELAAHFETWFDGVVMDDVPTVEAEQAKMLANIRNSIHIDTLTLE</sequence>
<gene>
    <name evidence="1" type="ORF">ATO7_11853</name>
</gene>
<keyword evidence="2" id="KW-1185">Reference proteome</keyword>
<dbReference type="RefSeq" id="WP_083562015.1">
    <property type="nucleotide sequence ID" value="NZ_AQQV01000003.1"/>
</dbReference>
<dbReference type="AlphaFoldDB" id="A0A1Y1SCB6"/>
<evidence type="ECO:0008006" key="3">
    <source>
        <dbReference type="Google" id="ProtNLM"/>
    </source>
</evidence>
<accession>A0A1Y1SCB6</accession>
<evidence type="ECO:0000313" key="1">
    <source>
        <dbReference type="EMBL" id="ORE85986.1"/>
    </source>
</evidence>
<dbReference type="Proteomes" id="UP000192342">
    <property type="component" value="Unassembled WGS sequence"/>
</dbReference>
<proteinExistence type="predicted"/>
<evidence type="ECO:0000313" key="2">
    <source>
        <dbReference type="Proteomes" id="UP000192342"/>
    </source>
</evidence>
<reference evidence="1 2" key="1">
    <citation type="submission" date="2013-04" db="EMBL/GenBank/DDBJ databases">
        <title>Oceanococcus atlanticus 22II-S10r2 Genome Sequencing.</title>
        <authorList>
            <person name="Lai Q."/>
            <person name="Li G."/>
            <person name="Shao Z."/>
        </authorList>
    </citation>
    <scope>NUCLEOTIDE SEQUENCE [LARGE SCALE GENOMIC DNA]</scope>
    <source>
        <strain evidence="1 2">22II-S10r2</strain>
    </source>
</reference>
<dbReference type="STRING" id="1317117.ATO7_11853"/>
<comment type="caution">
    <text evidence="1">The sequence shown here is derived from an EMBL/GenBank/DDBJ whole genome shotgun (WGS) entry which is preliminary data.</text>
</comment>
<organism evidence="1 2">
    <name type="scientific">Oceanococcus atlanticus</name>
    <dbReference type="NCBI Taxonomy" id="1317117"/>
    <lineage>
        <taxon>Bacteria</taxon>
        <taxon>Pseudomonadati</taxon>
        <taxon>Pseudomonadota</taxon>
        <taxon>Gammaproteobacteria</taxon>
        <taxon>Chromatiales</taxon>
        <taxon>Oceanococcaceae</taxon>
        <taxon>Oceanococcus</taxon>
    </lineage>
</organism>
<protein>
    <recommendedName>
        <fullName evidence="3">Lipoprotein</fullName>
    </recommendedName>
</protein>